<name>A0A3L8NXG6_9ACTN</name>
<protein>
    <submittedName>
        <fullName evidence="2">Glycosyltransferase family 1 protein</fullName>
    </submittedName>
</protein>
<dbReference type="PANTHER" id="PTHR12526">
    <property type="entry name" value="GLYCOSYLTRANSFERASE"/>
    <property type="match status" value="1"/>
</dbReference>
<keyword evidence="3" id="KW-1185">Reference proteome</keyword>
<evidence type="ECO:0000313" key="2">
    <source>
        <dbReference type="EMBL" id="RLV47624.1"/>
    </source>
</evidence>
<dbReference type="AlphaFoldDB" id="A0A3L8NXG6"/>
<gene>
    <name evidence="2" type="ORF">D9V37_15790</name>
</gene>
<accession>A0A3L8NXG6</accession>
<evidence type="ECO:0000259" key="1">
    <source>
        <dbReference type="Pfam" id="PF13524"/>
    </source>
</evidence>
<comment type="caution">
    <text evidence="2">The sequence shown here is derived from an EMBL/GenBank/DDBJ whole genome shotgun (WGS) entry which is preliminary data.</text>
</comment>
<organism evidence="2 3">
    <name type="scientific">Nocardioides mangrovicus</name>
    <dbReference type="NCBI Taxonomy" id="2478913"/>
    <lineage>
        <taxon>Bacteria</taxon>
        <taxon>Bacillati</taxon>
        <taxon>Actinomycetota</taxon>
        <taxon>Actinomycetes</taxon>
        <taxon>Propionibacteriales</taxon>
        <taxon>Nocardioidaceae</taxon>
        <taxon>Nocardioides</taxon>
    </lineage>
</organism>
<dbReference type="EMBL" id="RDBE01000010">
    <property type="protein sequence ID" value="RLV47624.1"/>
    <property type="molecule type" value="Genomic_DNA"/>
</dbReference>
<proteinExistence type="predicted"/>
<dbReference type="SUPFAM" id="SSF53756">
    <property type="entry name" value="UDP-Glycosyltransferase/glycogen phosphorylase"/>
    <property type="match status" value="1"/>
</dbReference>
<dbReference type="InterPro" id="IPR055259">
    <property type="entry name" value="YkvP/CgeB_Glyco_trans-like"/>
</dbReference>
<dbReference type="Proteomes" id="UP000281708">
    <property type="component" value="Unassembled WGS sequence"/>
</dbReference>
<evidence type="ECO:0000313" key="3">
    <source>
        <dbReference type="Proteomes" id="UP000281708"/>
    </source>
</evidence>
<sequence length="362" mass="39833">MHRGAYDHRVTRALILSEHDLAGYEARFARGEVPSALPYGAEAVRDLGWETAGVRLPEGPVATKLRQAAEHRYGGPLARQVLGVPRAFRSDLVLALLETQAGLAGRLERLHVPPYGNRPLVVFSCWLADDVRRADTATRRRLARRFASVDLLTHMSRHETATLVELGISEERLLAVPFGVADRYYTPGEHARDIEVLAVGQDRGRDYATLLDAVRGTDLRLQLVCRPENLVGLQVPENVTVLGPVPLPRYRELLRRAQVVAVPTHDLSYPTGQSVALEAASTGGCVVVTGTRAMRDYFSEATARLLDVGDAAGWRATLLELREDADARERLGAAARDSVLADFTCDHMWQVVVDRTRALGLT</sequence>
<keyword evidence="2" id="KW-0808">Transferase</keyword>
<dbReference type="GO" id="GO:0016757">
    <property type="term" value="F:glycosyltransferase activity"/>
    <property type="evidence" value="ECO:0007669"/>
    <property type="project" value="TreeGrafter"/>
</dbReference>
<reference evidence="2 3" key="1">
    <citation type="submission" date="2018-10" db="EMBL/GenBank/DDBJ databases">
        <title>Marmoricola sp. 4Q3S-7 whole genome shotgun sequence.</title>
        <authorList>
            <person name="Li F."/>
        </authorList>
    </citation>
    <scope>NUCLEOTIDE SEQUENCE [LARGE SCALE GENOMIC DNA]</scope>
    <source>
        <strain evidence="2 3">4Q3S-7</strain>
    </source>
</reference>
<feature type="domain" description="Spore protein YkvP/CgeB glycosyl transferase-like" evidence="1">
    <location>
        <begin position="210"/>
        <end position="351"/>
    </location>
</feature>
<dbReference type="Pfam" id="PF13524">
    <property type="entry name" value="Glyco_trans_1_2"/>
    <property type="match status" value="1"/>
</dbReference>
<dbReference type="PANTHER" id="PTHR12526:SF638">
    <property type="entry name" value="SPORE COAT PROTEIN SA"/>
    <property type="match status" value="1"/>
</dbReference>
<dbReference type="Gene3D" id="3.40.50.2000">
    <property type="entry name" value="Glycogen Phosphorylase B"/>
    <property type="match status" value="1"/>
</dbReference>